<keyword evidence="8" id="KW-1185">Reference proteome</keyword>
<dbReference type="GO" id="GO:0004674">
    <property type="term" value="F:protein serine/threonine kinase activity"/>
    <property type="evidence" value="ECO:0007669"/>
    <property type="project" value="UniProtKB-KW"/>
</dbReference>
<gene>
    <name evidence="7" type="ORF">BaOVIS_000720</name>
</gene>
<evidence type="ECO:0000256" key="1">
    <source>
        <dbReference type="ARBA" id="ARBA00022527"/>
    </source>
</evidence>
<name>A0A9W5T9G9_BABOV</name>
<evidence type="ECO:0000313" key="8">
    <source>
        <dbReference type="Proteomes" id="UP001057455"/>
    </source>
</evidence>
<evidence type="ECO:0000256" key="4">
    <source>
        <dbReference type="ARBA" id="ARBA00022777"/>
    </source>
</evidence>
<sequence>MKLCESLSLQCSRRNKSFKYFVLCTIERKRSCKIFLAFRVPAKALCVDYTISNAEMLLQHGFRVREGEVVEDVAERTKRGHIHLDPDGADTLDHYCESRMLCILKRYHCPEDRKEDDMRKRSINEIKSLQRLRRCKNVVTLLESFEYEGSTYCVMEYVWRGSLWALIRRNKHLDLETTRLFAFQVAQAIGEIHASGISHRDLTSSNIMIGSSGNLKIIDFNLCKRLDSKNTRMNSFVGTYSAMPPEVLHCSPRSGQKSTGTSYSKEIDWWYLGIMVYEMLTGKQPFAIEGNLTRMGFYNKVARSPHEVDFSSIEDPCAKDLITQLLQAELSERLGATGGVSHILKHKFFLGVKNTLDNSATLTDYIDARILECIKAIIAGERDR</sequence>
<proteinExistence type="predicted"/>
<dbReference type="PROSITE" id="PS00109">
    <property type="entry name" value="PROTEIN_KINASE_TYR"/>
    <property type="match status" value="1"/>
</dbReference>
<dbReference type="InterPro" id="IPR000719">
    <property type="entry name" value="Prot_kinase_dom"/>
</dbReference>
<dbReference type="Pfam" id="PF00069">
    <property type="entry name" value="Pkinase"/>
    <property type="match status" value="1"/>
</dbReference>
<evidence type="ECO:0000256" key="2">
    <source>
        <dbReference type="ARBA" id="ARBA00022679"/>
    </source>
</evidence>
<evidence type="ECO:0000313" key="7">
    <source>
        <dbReference type="EMBL" id="GFE52668.1"/>
    </source>
</evidence>
<keyword evidence="2" id="KW-0808">Transferase</keyword>
<dbReference type="Gene3D" id="1.10.510.10">
    <property type="entry name" value="Transferase(Phosphotransferase) domain 1"/>
    <property type="match status" value="1"/>
</dbReference>
<dbReference type="EMBL" id="BLIY01000001">
    <property type="protein sequence ID" value="GFE52668.1"/>
    <property type="molecule type" value="Genomic_DNA"/>
</dbReference>
<accession>A0A9W5T9G9</accession>
<comment type="caution">
    <text evidence="7">The sequence shown here is derived from an EMBL/GenBank/DDBJ whole genome shotgun (WGS) entry which is preliminary data.</text>
</comment>
<keyword evidence="1" id="KW-0723">Serine/threonine-protein kinase</keyword>
<evidence type="ECO:0000259" key="6">
    <source>
        <dbReference type="PROSITE" id="PS50011"/>
    </source>
</evidence>
<evidence type="ECO:0000256" key="3">
    <source>
        <dbReference type="ARBA" id="ARBA00022741"/>
    </source>
</evidence>
<dbReference type="PROSITE" id="PS50011">
    <property type="entry name" value="PROTEIN_KINASE_DOM"/>
    <property type="match status" value="1"/>
</dbReference>
<organism evidence="7 8">
    <name type="scientific">Babesia ovis</name>
    <dbReference type="NCBI Taxonomy" id="5869"/>
    <lineage>
        <taxon>Eukaryota</taxon>
        <taxon>Sar</taxon>
        <taxon>Alveolata</taxon>
        <taxon>Apicomplexa</taxon>
        <taxon>Aconoidasida</taxon>
        <taxon>Piroplasmida</taxon>
        <taxon>Babesiidae</taxon>
        <taxon>Babesia</taxon>
    </lineage>
</organism>
<dbReference type="PANTHER" id="PTHR24353">
    <property type="entry name" value="CYCLIC NUCLEOTIDE-DEPENDENT PROTEIN KINASE"/>
    <property type="match status" value="1"/>
</dbReference>
<reference evidence="7" key="1">
    <citation type="submission" date="2019-12" db="EMBL/GenBank/DDBJ databases">
        <title>Genome sequence of Babesia ovis.</title>
        <authorList>
            <person name="Yamagishi J."/>
            <person name="Sevinc F."/>
            <person name="Xuan X."/>
        </authorList>
    </citation>
    <scope>NUCLEOTIDE SEQUENCE</scope>
    <source>
        <strain evidence="7">Selcuk</strain>
    </source>
</reference>
<keyword evidence="3" id="KW-0547">Nucleotide-binding</keyword>
<dbReference type="GO" id="GO:0005524">
    <property type="term" value="F:ATP binding"/>
    <property type="evidence" value="ECO:0007669"/>
    <property type="project" value="UniProtKB-KW"/>
</dbReference>
<protein>
    <submittedName>
        <fullName evidence="7">Kinase domain containing protein</fullName>
    </submittedName>
</protein>
<dbReference type="AlphaFoldDB" id="A0A9W5T9G9"/>
<feature type="domain" description="Protein kinase" evidence="6">
    <location>
        <begin position="58"/>
        <end position="349"/>
    </location>
</feature>
<dbReference type="OrthoDB" id="337284at2759"/>
<dbReference type="Proteomes" id="UP001057455">
    <property type="component" value="Unassembled WGS sequence"/>
</dbReference>
<dbReference type="InterPro" id="IPR008266">
    <property type="entry name" value="Tyr_kinase_AS"/>
</dbReference>
<evidence type="ECO:0000256" key="5">
    <source>
        <dbReference type="ARBA" id="ARBA00022840"/>
    </source>
</evidence>
<dbReference type="InterPro" id="IPR011009">
    <property type="entry name" value="Kinase-like_dom_sf"/>
</dbReference>
<keyword evidence="5" id="KW-0067">ATP-binding</keyword>
<keyword evidence="4 7" id="KW-0418">Kinase</keyword>
<dbReference type="SUPFAM" id="SSF56112">
    <property type="entry name" value="Protein kinase-like (PK-like)"/>
    <property type="match status" value="1"/>
</dbReference>